<evidence type="ECO:0000313" key="2">
    <source>
        <dbReference type="Proteomes" id="UP000673691"/>
    </source>
</evidence>
<name>A0A8H8DEV9_9FUNG</name>
<reference evidence="1 2" key="1">
    <citation type="journal article" name="Sci. Rep.">
        <title>Genome-scale phylogenetic analyses confirm Olpidium as the closest living zoosporic fungus to the non-flagellated, terrestrial fungi.</title>
        <authorList>
            <person name="Chang Y."/>
            <person name="Rochon D."/>
            <person name="Sekimoto S."/>
            <person name="Wang Y."/>
            <person name="Chovatia M."/>
            <person name="Sandor L."/>
            <person name="Salamov A."/>
            <person name="Grigoriev I.V."/>
            <person name="Stajich J.E."/>
            <person name="Spatafora J.W."/>
        </authorList>
    </citation>
    <scope>NUCLEOTIDE SEQUENCE [LARGE SCALE GENOMIC DNA]</scope>
    <source>
        <strain evidence="1">S191</strain>
    </source>
</reference>
<gene>
    <name evidence="1" type="ORF">BJ554DRAFT_4956</name>
</gene>
<protein>
    <submittedName>
        <fullName evidence="1">Uncharacterized protein</fullName>
    </submittedName>
</protein>
<evidence type="ECO:0000313" key="1">
    <source>
        <dbReference type="EMBL" id="KAG5455586.1"/>
    </source>
</evidence>
<keyword evidence="2" id="KW-1185">Reference proteome</keyword>
<accession>A0A8H8DEV9</accession>
<organism evidence="1 2">
    <name type="scientific">Olpidium bornovanus</name>
    <dbReference type="NCBI Taxonomy" id="278681"/>
    <lineage>
        <taxon>Eukaryota</taxon>
        <taxon>Fungi</taxon>
        <taxon>Fungi incertae sedis</taxon>
        <taxon>Olpidiomycota</taxon>
        <taxon>Olpidiomycotina</taxon>
        <taxon>Olpidiomycetes</taxon>
        <taxon>Olpidiales</taxon>
        <taxon>Olpidiaceae</taxon>
        <taxon>Olpidium</taxon>
    </lineage>
</organism>
<sequence length="321" mass="35166">MPELSSLAAPARAHAPLAPLTAAAEPLPSGSSPSAAVITVARHPSSSAAVATVGFPPLLRSAAPRRAAVICRFLTVGFPPLSPPSFPPPLAGNRERPPSPLLPRLAVDLPPPSSTMVPKPLSDVLVLVFRFAVVERLHLLGAVTAEPNSFLPLDACPPRPPSPLHRAHFTPSPLRPVLDQSLPLWPPSPLPASSAPTELQRPWLASGPDLARGSSPDLIFRSAQCWQCQLLQSALALFCWHLDKTLEDQYVNIHDPQMLWAERKARFNDQSTVFLPKGPRRDWANPLSQSSRPWQKLRMNFSIYTYVSHYQKEYQIKLLII</sequence>
<dbReference type="EMBL" id="JAEFCI010013134">
    <property type="protein sequence ID" value="KAG5455586.1"/>
    <property type="molecule type" value="Genomic_DNA"/>
</dbReference>
<comment type="caution">
    <text evidence="1">The sequence shown here is derived from an EMBL/GenBank/DDBJ whole genome shotgun (WGS) entry which is preliminary data.</text>
</comment>
<proteinExistence type="predicted"/>
<dbReference type="Proteomes" id="UP000673691">
    <property type="component" value="Unassembled WGS sequence"/>
</dbReference>
<dbReference type="AlphaFoldDB" id="A0A8H8DEV9"/>